<dbReference type="EMBL" id="BONK01000007">
    <property type="protein sequence ID" value="GIG21630.1"/>
    <property type="molecule type" value="Genomic_DNA"/>
</dbReference>
<sequence length="111" mass="11533">MPTELVLLSDVAPTADTIVRAAAETHPDGSYLDYHDGLIRQVVDVDGRAVLQVYPSRPVLDPTQAAAAVVDPPASFGLWTDITIPFGDTAPGRALAEAVAAAVGGVVKDRV</sequence>
<dbReference type="Proteomes" id="UP000632740">
    <property type="component" value="Unassembled WGS sequence"/>
</dbReference>
<evidence type="ECO:0000313" key="1">
    <source>
        <dbReference type="EMBL" id="GIG21630.1"/>
    </source>
</evidence>
<proteinExistence type="predicted"/>
<evidence type="ECO:0000313" key="2">
    <source>
        <dbReference type="Proteomes" id="UP000632740"/>
    </source>
</evidence>
<keyword evidence="2" id="KW-1185">Reference proteome</keyword>
<organism evidence="1 2">
    <name type="scientific">Cellulomonas chitinilytica</name>
    <dbReference type="NCBI Taxonomy" id="398759"/>
    <lineage>
        <taxon>Bacteria</taxon>
        <taxon>Bacillati</taxon>
        <taxon>Actinomycetota</taxon>
        <taxon>Actinomycetes</taxon>
        <taxon>Micrococcales</taxon>
        <taxon>Cellulomonadaceae</taxon>
        <taxon>Cellulomonas</taxon>
    </lineage>
</organism>
<name>A0A919P3K7_9CELL</name>
<dbReference type="RefSeq" id="WP_203754060.1">
    <property type="nucleotide sequence ID" value="NZ_BONK01000007.1"/>
</dbReference>
<dbReference type="AlphaFoldDB" id="A0A919P3K7"/>
<comment type="caution">
    <text evidence="1">The sequence shown here is derived from an EMBL/GenBank/DDBJ whole genome shotgun (WGS) entry which is preliminary data.</text>
</comment>
<accession>A0A919P3K7</accession>
<protein>
    <submittedName>
        <fullName evidence="1">Uncharacterized protein</fullName>
    </submittedName>
</protein>
<reference evidence="1" key="1">
    <citation type="submission" date="2021-01" db="EMBL/GenBank/DDBJ databases">
        <title>Whole genome shotgun sequence of Cellulomonas chitinilytica NBRC 110799.</title>
        <authorList>
            <person name="Komaki H."/>
            <person name="Tamura T."/>
        </authorList>
    </citation>
    <scope>NUCLEOTIDE SEQUENCE</scope>
    <source>
        <strain evidence="1">NBRC 110799</strain>
    </source>
</reference>
<gene>
    <name evidence="1" type="ORF">Cch01nite_23540</name>
</gene>